<dbReference type="InterPro" id="IPR001179">
    <property type="entry name" value="PPIase_FKBP_dom"/>
</dbReference>
<comment type="similarity">
    <text evidence="3 12">Belongs to the FKBP-type PPIase family.</text>
</comment>
<name>A0A6I7D8L2_9GAMM</name>
<dbReference type="PANTHER" id="PTHR47861">
    <property type="entry name" value="FKBP-TYPE PEPTIDYL-PROLYL CIS-TRANS ISOMERASE SLYD"/>
    <property type="match status" value="1"/>
</dbReference>
<evidence type="ECO:0000256" key="4">
    <source>
        <dbReference type="ARBA" id="ARBA00022490"/>
    </source>
</evidence>
<evidence type="ECO:0000313" key="14">
    <source>
        <dbReference type="EMBL" id="QHN12136.1"/>
    </source>
</evidence>
<protein>
    <recommendedName>
        <fullName evidence="12">Peptidyl-prolyl cis-trans isomerase</fullName>
        <ecNumber evidence="12">5.2.1.8</ecNumber>
    </recommendedName>
</protein>
<evidence type="ECO:0000256" key="11">
    <source>
        <dbReference type="PROSITE-ProRule" id="PRU00277"/>
    </source>
</evidence>
<dbReference type="GO" id="GO:0046872">
    <property type="term" value="F:metal ion binding"/>
    <property type="evidence" value="ECO:0007669"/>
    <property type="project" value="UniProtKB-KW"/>
</dbReference>
<sequence>MKVANDLVVSLAYQVRSEDGVLVDESTVSAPLDYLHGRGSLISGLENALTGREVGEKFDVEVASDDAYGQYDENLVQRVPKDVFVGVDELEVGMRFLADTDQGPVPVEITGIEGDEVIVDGNHMLAGQNLKFHVEIVAIREATEEELAHGHVHGEEEEHECCGGHGHGEEGGCCGGGHGHGHGHSHGEEGGCCGGGGHGHGGHGHGNGGCGCQH</sequence>
<dbReference type="FunFam" id="2.40.10.330:FF:000001">
    <property type="entry name" value="Peptidyl-prolyl cis-trans isomerase"/>
    <property type="match status" value="1"/>
</dbReference>
<evidence type="ECO:0000256" key="7">
    <source>
        <dbReference type="ARBA" id="ARBA00023110"/>
    </source>
</evidence>
<dbReference type="Gene3D" id="3.10.50.40">
    <property type="match status" value="1"/>
</dbReference>
<dbReference type="InterPro" id="IPR046357">
    <property type="entry name" value="PPIase_dom_sf"/>
</dbReference>
<dbReference type="InterPro" id="IPR048261">
    <property type="entry name" value="SlpA/SlyD-like_ins_sf"/>
</dbReference>
<evidence type="ECO:0000256" key="2">
    <source>
        <dbReference type="ARBA" id="ARBA00004496"/>
    </source>
</evidence>
<evidence type="ECO:0000256" key="8">
    <source>
        <dbReference type="ARBA" id="ARBA00023186"/>
    </source>
</evidence>
<dbReference type="EC" id="5.2.1.8" evidence="12"/>
<dbReference type="AlphaFoldDB" id="A0A6I7D8L2"/>
<dbReference type="PANTHER" id="PTHR47861:SF3">
    <property type="entry name" value="FKBP-TYPE PEPTIDYL-PROLYL CIS-TRANS ISOMERASE SLYD"/>
    <property type="match status" value="1"/>
</dbReference>
<dbReference type="PROSITE" id="PS50059">
    <property type="entry name" value="FKBP_PPIASE"/>
    <property type="match status" value="1"/>
</dbReference>
<evidence type="ECO:0000256" key="6">
    <source>
        <dbReference type="ARBA" id="ARBA00022723"/>
    </source>
</evidence>
<reference evidence="14 15" key="1">
    <citation type="submission" date="2019-09" db="EMBL/GenBank/DDBJ databases">
        <title>Emergence of a chromosome-mediated tetracycline resistance gene in Proteus strain.</title>
        <authorList>
            <person name="He D."/>
            <person name="Wang L."/>
        </authorList>
    </citation>
    <scope>NUCLEOTIDE SEQUENCE [LARGE SCALE GENOMIC DNA]</scope>
    <source>
        <strain evidence="14 15">T60</strain>
    </source>
</reference>
<dbReference type="SUPFAM" id="SSF54534">
    <property type="entry name" value="FKBP-like"/>
    <property type="match status" value="1"/>
</dbReference>
<evidence type="ECO:0000256" key="9">
    <source>
        <dbReference type="ARBA" id="ARBA00023235"/>
    </source>
</evidence>
<accession>A0A6I7D8L2</accession>
<evidence type="ECO:0000256" key="10">
    <source>
        <dbReference type="ARBA" id="ARBA00037071"/>
    </source>
</evidence>
<dbReference type="KEGG" id="pcol:F1325_17545"/>
<keyword evidence="4" id="KW-0963">Cytoplasm</keyword>
<keyword evidence="15" id="KW-1185">Reference proteome</keyword>
<keyword evidence="6" id="KW-0479">Metal-binding</keyword>
<dbReference type="Proteomes" id="UP000464700">
    <property type="component" value="Chromosome"/>
</dbReference>
<gene>
    <name evidence="14" type="ORF">F1325_17545</name>
</gene>
<evidence type="ECO:0000256" key="3">
    <source>
        <dbReference type="ARBA" id="ARBA00006577"/>
    </source>
</evidence>
<keyword evidence="9 11" id="KW-0413">Isomerase</keyword>
<dbReference type="GeneID" id="84586542"/>
<evidence type="ECO:0000259" key="13">
    <source>
        <dbReference type="PROSITE" id="PS50059"/>
    </source>
</evidence>
<evidence type="ECO:0000256" key="5">
    <source>
        <dbReference type="ARBA" id="ARBA00022596"/>
    </source>
</evidence>
<evidence type="ECO:0000256" key="1">
    <source>
        <dbReference type="ARBA" id="ARBA00000971"/>
    </source>
</evidence>
<dbReference type="GO" id="GO:0042026">
    <property type="term" value="P:protein refolding"/>
    <property type="evidence" value="ECO:0007669"/>
    <property type="project" value="UniProtKB-ARBA"/>
</dbReference>
<feature type="domain" description="PPIase FKBP-type" evidence="13">
    <location>
        <begin position="6"/>
        <end position="95"/>
    </location>
</feature>
<keyword evidence="5" id="KW-0533">Nickel</keyword>
<keyword evidence="7 11" id="KW-0697">Rotamase</keyword>
<comment type="subcellular location">
    <subcellularLocation>
        <location evidence="2">Cytoplasm</location>
    </subcellularLocation>
</comment>
<dbReference type="GO" id="GO:0005737">
    <property type="term" value="C:cytoplasm"/>
    <property type="evidence" value="ECO:0007669"/>
    <property type="project" value="UniProtKB-SubCell"/>
</dbReference>
<evidence type="ECO:0000256" key="12">
    <source>
        <dbReference type="RuleBase" id="RU003915"/>
    </source>
</evidence>
<dbReference type="GO" id="GO:0003755">
    <property type="term" value="F:peptidyl-prolyl cis-trans isomerase activity"/>
    <property type="evidence" value="ECO:0007669"/>
    <property type="project" value="UniProtKB-UniRule"/>
</dbReference>
<comment type="function">
    <text evidence="10">Also involved in hydrogenase metallocenter assembly, probably by participating in the nickel insertion step. This function in hydrogenase biosynthesis requires chaperone activity and the presence of the metal-binding domain, but not PPIase activity.</text>
</comment>
<dbReference type="NCBIfam" id="NF008008">
    <property type="entry name" value="PRK10737.1"/>
    <property type="match status" value="1"/>
</dbReference>
<proteinExistence type="inferred from homology"/>
<keyword evidence="8" id="KW-0143">Chaperone</keyword>
<evidence type="ECO:0000313" key="15">
    <source>
        <dbReference type="Proteomes" id="UP000464700"/>
    </source>
</evidence>
<dbReference type="Pfam" id="PF00254">
    <property type="entry name" value="FKBP_C"/>
    <property type="match status" value="1"/>
</dbReference>
<organism evidence="14 15">
    <name type="scientific">Proteus columbae</name>
    <dbReference type="NCBI Taxonomy" id="1987580"/>
    <lineage>
        <taxon>Bacteria</taxon>
        <taxon>Pseudomonadati</taxon>
        <taxon>Pseudomonadota</taxon>
        <taxon>Gammaproteobacteria</taxon>
        <taxon>Enterobacterales</taxon>
        <taxon>Morganellaceae</taxon>
        <taxon>Proteus</taxon>
    </lineage>
</organism>
<dbReference type="EMBL" id="CP043925">
    <property type="protein sequence ID" value="QHN12136.1"/>
    <property type="molecule type" value="Genomic_DNA"/>
</dbReference>
<dbReference type="Gene3D" id="2.40.10.330">
    <property type="match status" value="1"/>
</dbReference>
<dbReference type="RefSeq" id="WP_098941721.1">
    <property type="nucleotide sequence ID" value="NZ_CP043925.1"/>
</dbReference>
<comment type="catalytic activity">
    <reaction evidence="1 11 12">
        <text>[protein]-peptidylproline (omega=180) = [protein]-peptidylproline (omega=0)</text>
        <dbReference type="Rhea" id="RHEA:16237"/>
        <dbReference type="Rhea" id="RHEA-COMP:10747"/>
        <dbReference type="Rhea" id="RHEA-COMP:10748"/>
        <dbReference type="ChEBI" id="CHEBI:83833"/>
        <dbReference type="ChEBI" id="CHEBI:83834"/>
        <dbReference type="EC" id="5.2.1.8"/>
    </reaction>
</comment>